<evidence type="ECO:0000256" key="1">
    <source>
        <dbReference type="ARBA" id="ARBA00004123"/>
    </source>
</evidence>
<dbReference type="InterPro" id="IPR000504">
    <property type="entry name" value="RRM_dom"/>
</dbReference>
<dbReference type="PROSITE" id="PS50102">
    <property type="entry name" value="RRM"/>
    <property type="match status" value="1"/>
</dbReference>
<dbReference type="HOGENOM" id="CLU_035088_1_0_1"/>
<dbReference type="InterPro" id="IPR035979">
    <property type="entry name" value="RBD_domain_sf"/>
</dbReference>
<evidence type="ECO:0000313" key="9">
    <source>
        <dbReference type="Proteomes" id="UP000001593"/>
    </source>
</evidence>
<feature type="region of interest" description="Disordered" evidence="6">
    <location>
        <begin position="144"/>
        <end position="254"/>
    </location>
</feature>
<dbReference type="FunFam" id="3.30.70.330:FF:000132">
    <property type="entry name" value="Small nuclear ribonucleoprotein U11/U12 subunit 35"/>
    <property type="match status" value="1"/>
</dbReference>
<feature type="compositionally biased region" description="Basic and acidic residues" evidence="6">
    <location>
        <begin position="240"/>
        <end position="254"/>
    </location>
</feature>
<dbReference type="SMART" id="SM00360">
    <property type="entry name" value="RRM"/>
    <property type="match status" value="1"/>
</dbReference>
<dbReference type="InterPro" id="IPR012677">
    <property type="entry name" value="Nucleotide-bd_a/b_plait_sf"/>
</dbReference>
<dbReference type="PANTHER" id="PTHR13952:SF6">
    <property type="entry name" value="U11_U12 SMALL NUCLEAR RIBONUCLEOPROTEIN 35 KDA PROTEIN"/>
    <property type="match status" value="1"/>
</dbReference>
<sequence length="254" mass="29974">MPTFHNWTPLAKKYHPLQAGSIDGTDQVPHDNAVWRAMQAKYKPNKQVAGDAGCTLFIGRLSKETRAETLVEAFSKYGEVENCRLVRDFVTGFSRGYAFVEFKERWDAKTAYREISKCCIDGQEILVEFEAGRNLEGWIPRRLGGGFGGKKESGQLRFGGRDRPFRRPFDLRHDGDKIYRDRDNEGKRNRDASDGRDRSYRDRDRRSREEREPRPERESDRDSNRQKHQRDRHREKSTHRRESSRDHRDRRKDT</sequence>
<name>A7S1T6_NEMVE</name>
<dbReference type="EMBL" id="DS469566">
    <property type="protein sequence ID" value="EDO42298.1"/>
    <property type="molecule type" value="Genomic_DNA"/>
</dbReference>
<comment type="subcellular location">
    <subcellularLocation>
        <location evidence="1">Nucleus</location>
    </subcellularLocation>
</comment>
<proteinExistence type="predicted"/>
<evidence type="ECO:0000256" key="3">
    <source>
        <dbReference type="ARBA" id="ARBA00023242"/>
    </source>
</evidence>
<evidence type="ECO:0000256" key="5">
    <source>
        <dbReference type="PROSITE-ProRule" id="PRU00176"/>
    </source>
</evidence>
<dbReference type="SUPFAM" id="SSF54928">
    <property type="entry name" value="RNA-binding domain, RBD"/>
    <property type="match status" value="1"/>
</dbReference>
<keyword evidence="5" id="KW-0694">RNA-binding</keyword>
<dbReference type="STRING" id="45351.A7S1T6"/>
<dbReference type="AlphaFoldDB" id="A7S1T6"/>
<evidence type="ECO:0000256" key="2">
    <source>
        <dbReference type="ARBA" id="ARBA00021080"/>
    </source>
</evidence>
<keyword evidence="3" id="KW-0539">Nucleus</keyword>
<dbReference type="Gene3D" id="3.30.70.330">
    <property type="match status" value="1"/>
</dbReference>
<dbReference type="GO" id="GO:0000398">
    <property type="term" value="P:mRNA splicing, via spliceosome"/>
    <property type="evidence" value="ECO:0000318"/>
    <property type="project" value="GO_Central"/>
</dbReference>
<dbReference type="GO" id="GO:1990904">
    <property type="term" value="C:ribonucleoprotein complex"/>
    <property type="evidence" value="ECO:0007669"/>
    <property type="project" value="UniProtKB-ARBA"/>
</dbReference>
<evidence type="ECO:0000259" key="7">
    <source>
        <dbReference type="PROSITE" id="PS50102"/>
    </source>
</evidence>
<reference evidence="8 9" key="1">
    <citation type="journal article" date="2007" name="Science">
        <title>Sea anemone genome reveals ancestral eumetazoan gene repertoire and genomic organization.</title>
        <authorList>
            <person name="Putnam N.H."/>
            <person name="Srivastava M."/>
            <person name="Hellsten U."/>
            <person name="Dirks B."/>
            <person name="Chapman J."/>
            <person name="Salamov A."/>
            <person name="Terry A."/>
            <person name="Shapiro H."/>
            <person name="Lindquist E."/>
            <person name="Kapitonov V.V."/>
            <person name="Jurka J."/>
            <person name="Genikhovich G."/>
            <person name="Grigoriev I.V."/>
            <person name="Lucas S.M."/>
            <person name="Steele R.E."/>
            <person name="Finnerty J.R."/>
            <person name="Technau U."/>
            <person name="Martindale M.Q."/>
            <person name="Rokhsar D.S."/>
        </authorList>
    </citation>
    <scope>NUCLEOTIDE SEQUENCE [LARGE SCALE GENOMIC DNA]</scope>
    <source>
        <strain evidence="9">CH2 X CH6</strain>
    </source>
</reference>
<dbReference type="GO" id="GO:0005634">
    <property type="term" value="C:nucleus"/>
    <property type="evidence" value="ECO:0007669"/>
    <property type="project" value="UniProtKB-SubCell"/>
</dbReference>
<dbReference type="Pfam" id="PF00076">
    <property type="entry name" value="RRM_1"/>
    <property type="match status" value="1"/>
</dbReference>
<dbReference type="InterPro" id="IPR051183">
    <property type="entry name" value="U1_U11-U12_snRNP_70-35kDa"/>
</dbReference>
<dbReference type="eggNOG" id="KOG0113">
    <property type="taxonomic scope" value="Eukaryota"/>
</dbReference>
<dbReference type="OMA" id="FERSRVM"/>
<feature type="compositionally biased region" description="Basic residues" evidence="6">
    <location>
        <begin position="226"/>
        <end position="239"/>
    </location>
</feature>
<accession>A7S1T6</accession>
<evidence type="ECO:0000313" key="8">
    <source>
        <dbReference type="EMBL" id="EDO42298.1"/>
    </source>
</evidence>
<gene>
    <name evidence="8" type="ORF">NEMVEDRAFT_v1g101242</name>
</gene>
<dbReference type="GO" id="GO:0003729">
    <property type="term" value="F:mRNA binding"/>
    <property type="evidence" value="ECO:0000318"/>
    <property type="project" value="GO_Central"/>
</dbReference>
<dbReference type="PhylomeDB" id="A7S1T6"/>
<dbReference type="GO" id="GO:0017069">
    <property type="term" value="F:snRNA binding"/>
    <property type="evidence" value="ECO:0000318"/>
    <property type="project" value="GO_Central"/>
</dbReference>
<feature type="domain" description="RRM" evidence="7">
    <location>
        <begin position="54"/>
        <end position="132"/>
    </location>
</feature>
<evidence type="ECO:0000256" key="4">
    <source>
        <dbReference type="ARBA" id="ARBA00031739"/>
    </source>
</evidence>
<dbReference type="InParanoid" id="A7S1T6"/>
<keyword evidence="9" id="KW-1185">Reference proteome</keyword>
<feature type="compositionally biased region" description="Basic and acidic residues" evidence="6">
    <location>
        <begin position="149"/>
        <end position="225"/>
    </location>
</feature>
<evidence type="ECO:0000256" key="6">
    <source>
        <dbReference type="SAM" id="MobiDB-lite"/>
    </source>
</evidence>
<protein>
    <recommendedName>
        <fullName evidence="2">U11/U12 small nuclear ribonucleoprotein 35 kDa protein</fullName>
    </recommendedName>
    <alternativeName>
        <fullName evidence="4">U1 snRNP-binding protein homolog</fullName>
    </alternativeName>
</protein>
<dbReference type="PANTHER" id="PTHR13952">
    <property type="entry name" value="U1 SMALL NUCLEAR RIBONUCLEOPROTEIN 70 KD"/>
    <property type="match status" value="1"/>
</dbReference>
<dbReference type="Proteomes" id="UP000001593">
    <property type="component" value="Unassembled WGS sequence"/>
</dbReference>
<organism evidence="8 9">
    <name type="scientific">Nematostella vectensis</name>
    <name type="common">Starlet sea anemone</name>
    <dbReference type="NCBI Taxonomy" id="45351"/>
    <lineage>
        <taxon>Eukaryota</taxon>
        <taxon>Metazoa</taxon>
        <taxon>Cnidaria</taxon>
        <taxon>Anthozoa</taxon>
        <taxon>Hexacorallia</taxon>
        <taxon>Actiniaria</taxon>
        <taxon>Edwardsiidae</taxon>
        <taxon>Nematostella</taxon>
    </lineage>
</organism>